<keyword evidence="1" id="KW-0472">Membrane</keyword>
<feature type="transmembrane region" description="Helical" evidence="1">
    <location>
        <begin position="12"/>
        <end position="36"/>
    </location>
</feature>
<accession>A0A518FW60</accession>
<evidence type="ECO:0000256" key="1">
    <source>
        <dbReference type="SAM" id="Phobius"/>
    </source>
</evidence>
<protein>
    <recommendedName>
        <fullName evidence="4">Branched-chain amino acid aminotransferase</fullName>
    </recommendedName>
</protein>
<organism evidence="2 3">
    <name type="scientific">Gimesia panareensis</name>
    <dbReference type="NCBI Taxonomy" id="2527978"/>
    <lineage>
        <taxon>Bacteria</taxon>
        <taxon>Pseudomonadati</taxon>
        <taxon>Planctomycetota</taxon>
        <taxon>Planctomycetia</taxon>
        <taxon>Planctomycetales</taxon>
        <taxon>Planctomycetaceae</taxon>
        <taxon>Gimesia</taxon>
    </lineage>
</organism>
<dbReference type="AlphaFoldDB" id="A0A518FW60"/>
<evidence type="ECO:0000313" key="3">
    <source>
        <dbReference type="Proteomes" id="UP000320839"/>
    </source>
</evidence>
<keyword evidence="1" id="KW-0812">Transmembrane</keyword>
<evidence type="ECO:0008006" key="4">
    <source>
        <dbReference type="Google" id="ProtNLM"/>
    </source>
</evidence>
<gene>
    <name evidence="2" type="ORF">Pan153_52650</name>
</gene>
<dbReference type="RefSeq" id="WP_145458871.1">
    <property type="nucleotide sequence ID" value="NZ_CP036317.1"/>
</dbReference>
<dbReference type="EMBL" id="CP036317">
    <property type="protein sequence ID" value="QDV20589.1"/>
    <property type="molecule type" value="Genomic_DNA"/>
</dbReference>
<sequence length="104" mass="11308">MKNITNQLINDEAGFIVSAELVLISTIAVLAMIVGLSEVANSVNNELEDVGSAFGRINQSFHVAGTSGHKGWTSGSYFEDQLDFCDGEDDIVCDRRPRNEGHSY</sequence>
<evidence type="ECO:0000313" key="2">
    <source>
        <dbReference type="EMBL" id="QDV20589.1"/>
    </source>
</evidence>
<dbReference type="Proteomes" id="UP000320839">
    <property type="component" value="Chromosome"/>
</dbReference>
<keyword evidence="1" id="KW-1133">Transmembrane helix</keyword>
<reference evidence="2 3" key="1">
    <citation type="submission" date="2019-02" db="EMBL/GenBank/DDBJ databases">
        <title>Deep-cultivation of Planctomycetes and their phenomic and genomic characterization uncovers novel biology.</title>
        <authorList>
            <person name="Wiegand S."/>
            <person name="Jogler M."/>
            <person name="Boedeker C."/>
            <person name="Pinto D."/>
            <person name="Vollmers J."/>
            <person name="Rivas-Marin E."/>
            <person name="Kohn T."/>
            <person name="Peeters S.H."/>
            <person name="Heuer A."/>
            <person name="Rast P."/>
            <person name="Oberbeckmann S."/>
            <person name="Bunk B."/>
            <person name="Jeske O."/>
            <person name="Meyerdierks A."/>
            <person name="Storesund J.E."/>
            <person name="Kallscheuer N."/>
            <person name="Luecker S."/>
            <person name="Lage O.M."/>
            <person name="Pohl T."/>
            <person name="Merkel B.J."/>
            <person name="Hornburger P."/>
            <person name="Mueller R.-W."/>
            <person name="Bruemmer F."/>
            <person name="Labrenz M."/>
            <person name="Spormann A.M."/>
            <person name="Op den Camp H."/>
            <person name="Overmann J."/>
            <person name="Amann R."/>
            <person name="Jetten M.S.M."/>
            <person name="Mascher T."/>
            <person name="Medema M.H."/>
            <person name="Devos D.P."/>
            <person name="Kaster A.-K."/>
            <person name="Ovreas L."/>
            <person name="Rohde M."/>
            <person name="Galperin M.Y."/>
            <person name="Jogler C."/>
        </authorList>
    </citation>
    <scope>NUCLEOTIDE SEQUENCE [LARGE SCALE GENOMIC DNA]</scope>
    <source>
        <strain evidence="2 3">Pan153</strain>
    </source>
</reference>
<proteinExistence type="predicted"/>
<name>A0A518FW60_9PLAN</name>
<dbReference type="OrthoDB" id="278295at2"/>